<accession>A0ACB0JZL3</accession>
<protein>
    <submittedName>
        <fullName evidence="1">Uncharacterized protein</fullName>
    </submittedName>
</protein>
<evidence type="ECO:0000313" key="1">
    <source>
        <dbReference type="EMBL" id="CAJ2650542.1"/>
    </source>
</evidence>
<dbReference type="Proteomes" id="UP001177021">
    <property type="component" value="Unassembled WGS sequence"/>
</dbReference>
<sequence length="247" mass="27610">MSQISRSPAAAAIISRRKKPPHPSPSPRRNKNNKSKSVKILKRCSSAPLLISPRDNEDDLHLIAQYSFRNREQGGGGTLFRPQTFSHAFVSSPSLFPTSPKIYSNEMKGYDKEAKVVVNVTVEGSTGPVRTMVKLGSTVDDTIRHVLHKYREEGRSPKIDDSNVPSSFQLYLSYFSLQGLDKSEVIGDVNSRSFYLRKSNGESTSNDLAKHSSANPPQMLLPSFIVRKINKIVRRAQRLWNILVCSP</sequence>
<dbReference type="EMBL" id="CASHSV030000109">
    <property type="protein sequence ID" value="CAJ2650542.1"/>
    <property type="molecule type" value="Genomic_DNA"/>
</dbReference>
<proteinExistence type="predicted"/>
<comment type="caution">
    <text evidence="1">The sequence shown here is derived from an EMBL/GenBank/DDBJ whole genome shotgun (WGS) entry which is preliminary data.</text>
</comment>
<reference evidence="1" key="1">
    <citation type="submission" date="2023-10" db="EMBL/GenBank/DDBJ databases">
        <authorList>
            <person name="Rodriguez Cubillos JULIANA M."/>
            <person name="De Vega J."/>
        </authorList>
    </citation>
    <scope>NUCLEOTIDE SEQUENCE</scope>
</reference>
<evidence type="ECO:0000313" key="2">
    <source>
        <dbReference type="Proteomes" id="UP001177021"/>
    </source>
</evidence>
<name>A0ACB0JZL3_TRIPR</name>
<keyword evidence="2" id="KW-1185">Reference proteome</keyword>
<organism evidence="1 2">
    <name type="scientific">Trifolium pratense</name>
    <name type="common">Red clover</name>
    <dbReference type="NCBI Taxonomy" id="57577"/>
    <lineage>
        <taxon>Eukaryota</taxon>
        <taxon>Viridiplantae</taxon>
        <taxon>Streptophyta</taxon>
        <taxon>Embryophyta</taxon>
        <taxon>Tracheophyta</taxon>
        <taxon>Spermatophyta</taxon>
        <taxon>Magnoliopsida</taxon>
        <taxon>eudicotyledons</taxon>
        <taxon>Gunneridae</taxon>
        <taxon>Pentapetalae</taxon>
        <taxon>rosids</taxon>
        <taxon>fabids</taxon>
        <taxon>Fabales</taxon>
        <taxon>Fabaceae</taxon>
        <taxon>Papilionoideae</taxon>
        <taxon>50 kb inversion clade</taxon>
        <taxon>NPAAA clade</taxon>
        <taxon>Hologalegina</taxon>
        <taxon>IRL clade</taxon>
        <taxon>Trifolieae</taxon>
        <taxon>Trifolium</taxon>
    </lineage>
</organism>
<gene>
    <name evidence="1" type="ORF">MILVUS5_LOCUS18346</name>
</gene>